<feature type="transmembrane region" description="Helical" evidence="1">
    <location>
        <begin position="311"/>
        <end position="331"/>
    </location>
</feature>
<keyword evidence="3" id="KW-1185">Reference proteome</keyword>
<keyword evidence="1" id="KW-0472">Membrane</keyword>
<name>A0A1L7XCY3_9HELO</name>
<keyword evidence="1" id="KW-0812">Transmembrane</keyword>
<protein>
    <submittedName>
        <fullName evidence="2">Uncharacterized protein</fullName>
    </submittedName>
</protein>
<dbReference type="OrthoDB" id="529273at2759"/>
<dbReference type="Proteomes" id="UP000184330">
    <property type="component" value="Unassembled WGS sequence"/>
</dbReference>
<dbReference type="STRING" id="576137.A0A1L7XCY3"/>
<sequence>MYLDYNYESPVYKLLVGSFELTARLRAALPPLCSFGCFCPGRKRSGRYLGRCIDSEVYKSNERDQIDTSPTIPSEFRSILEGRISRRRQQHPCVRFSMCTKCNHQEDGVFMSCFGLGGARIGVASTATSLDSSPVKHQKLGGSGWTYHGRSYGVTPAVGLVDLLISPLVNYASFNYTENGPSTFTVSVNLTPNIIEVSPVTTNSTPTNIEPTGNLTTNAFLALNVLSQISSNNAISVLGNAVTFNQPNGAARYPLINAEQVTTRSLEDSLIAIIDDLLVAFGAAQTVEITTPLNVPLSATYSAIRIGSNKYIFATLGINLVLLALVAIEAYRTRLWSKMTKFNFRDIGSVVVAASAGGCAISETSAALRKASQISWEDDSSKRATGKIYVKFMASSNKPVIADTGSQELELKDSSIPLKNHNTT</sequence>
<dbReference type="EMBL" id="FJOG01000022">
    <property type="protein sequence ID" value="CZR62827.1"/>
    <property type="molecule type" value="Genomic_DNA"/>
</dbReference>
<reference evidence="2 3" key="1">
    <citation type="submission" date="2016-03" db="EMBL/GenBank/DDBJ databases">
        <authorList>
            <person name="Ploux O."/>
        </authorList>
    </citation>
    <scope>NUCLEOTIDE SEQUENCE [LARGE SCALE GENOMIC DNA]</scope>
    <source>
        <strain evidence="2 3">UAMH 11012</strain>
    </source>
</reference>
<keyword evidence="1" id="KW-1133">Transmembrane helix</keyword>
<organism evidence="2 3">
    <name type="scientific">Phialocephala subalpina</name>
    <dbReference type="NCBI Taxonomy" id="576137"/>
    <lineage>
        <taxon>Eukaryota</taxon>
        <taxon>Fungi</taxon>
        <taxon>Dikarya</taxon>
        <taxon>Ascomycota</taxon>
        <taxon>Pezizomycotina</taxon>
        <taxon>Leotiomycetes</taxon>
        <taxon>Helotiales</taxon>
        <taxon>Mollisiaceae</taxon>
        <taxon>Phialocephala</taxon>
        <taxon>Phialocephala fortinii species complex</taxon>
    </lineage>
</organism>
<evidence type="ECO:0000313" key="3">
    <source>
        <dbReference type="Proteomes" id="UP000184330"/>
    </source>
</evidence>
<dbReference type="AlphaFoldDB" id="A0A1L7XCY3"/>
<proteinExistence type="predicted"/>
<accession>A0A1L7XCY3</accession>
<evidence type="ECO:0000313" key="2">
    <source>
        <dbReference type="EMBL" id="CZR62827.1"/>
    </source>
</evidence>
<evidence type="ECO:0000256" key="1">
    <source>
        <dbReference type="SAM" id="Phobius"/>
    </source>
</evidence>
<gene>
    <name evidence="2" type="ORF">PAC_12724</name>
</gene>